<reference evidence="1 2" key="1">
    <citation type="submission" date="2019-08" db="EMBL/GenBank/DDBJ databases">
        <title>Archangium and Cystobacter genomes.</title>
        <authorList>
            <person name="Chen I.-C.K."/>
            <person name="Wielgoss S."/>
        </authorList>
    </citation>
    <scope>NUCLEOTIDE SEQUENCE [LARGE SCALE GENOMIC DNA]</scope>
    <source>
        <strain evidence="1 2">Cbm 6</strain>
    </source>
</reference>
<proteinExistence type="predicted"/>
<accession>A0ABY9XB37</accession>
<gene>
    <name evidence="1" type="ORF">F0U60_27655</name>
</gene>
<organism evidence="1 2">
    <name type="scientific">Archangium minus</name>
    <dbReference type="NCBI Taxonomy" id="83450"/>
    <lineage>
        <taxon>Bacteria</taxon>
        <taxon>Pseudomonadati</taxon>
        <taxon>Myxococcota</taxon>
        <taxon>Myxococcia</taxon>
        <taxon>Myxococcales</taxon>
        <taxon>Cystobacterineae</taxon>
        <taxon>Archangiaceae</taxon>
        <taxon>Archangium</taxon>
    </lineage>
</organism>
<evidence type="ECO:0000313" key="2">
    <source>
        <dbReference type="Proteomes" id="UP001611383"/>
    </source>
</evidence>
<evidence type="ECO:0000313" key="1">
    <source>
        <dbReference type="EMBL" id="WNG52622.1"/>
    </source>
</evidence>
<name>A0ABY9XB37_9BACT</name>
<dbReference type="Proteomes" id="UP001611383">
    <property type="component" value="Chromosome"/>
</dbReference>
<sequence>MKRLPVLLLLAMGLWLWKGSEVPERELVWRLVGPGWGEIRAIDLQVKNAEGELVKRETHTFQAGPPSSVTLKTELPAGTYEVWVFARGESGPSRPPRVERLTLGEEDVRVERGLPVPASR</sequence>
<keyword evidence="2" id="KW-1185">Reference proteome</keyword>
<dbReference type="EMBL" id="CP043494">
    <property type="protein sequence ID" value="WNG52622.1"/>
    <property type="molecule type" value="Genomic_DNA"/>
</dbReference>
<protein>
    <submittedName>
        <fullName evidence="1">Uncharacterized protein</fullName>
    </submittedName>
</protein>